<keyword evidence="4" id="KW-1185">Reference proteome</keyword>
<name>A0A8C3KK66_9CHAR</name>
<organism evidence="3 4">
    <name type="scientific">Calidris pygmaea</name>
    <name type="common">Spoon-billed sandpiper</name>
    <dbReference type="NCBI Taxonomy" id="425635"/>
    <lineage>
        <taxon>Eukaryota</taxon>
        <taxon>Metazoa</taxon>
        <taxon>Chordata</taxon>
        <taxon>Craniata</taxon>
        <taxon>Vertebrata</taxon>
        <taxon>Euteleostomi</taxon>
        <taxon>Archelosauria</taxon>
        <taxon>Archosauria</taxon>
        <taxon>Dinosauria</taxon>
        <taxon>Saurischia</taxon>
        <taxon>Theropoda</taxon>
        <taxon>Coelurosauria</taxon>
        <taxon>Aves</taxon>
        <taxon>Neognathae</taxon>
        <taxon>Neoaves</taxon>
        <taxon>Charadriiformes</taxon>
        <taxon>Scolopacidae</taxon>
        <taxon>Calidris</taxon>
    </lineage>
</organism>
<feature type="compositionally biased region" description="Polar residues" evidence="2">
    <location>
        <begin position="193"/>
        <end position="203"/>
    </location>
</feature>
<reference evidence="3" key="2">
    <citation type="submission" date="2025-09" db="UniProtKB">
        <authorList>
            <consortium name="Ensembl"/>
        </authorList>
    </citation>
    <scope>IDENTIFICATION</scope>
</reference>
<feature type="region of interest" description="Disordered" evidence="2">
    <location>
        <begin position="353"/>
        <end position="379"/>
    </location>
</feature>
<proteinExistence type="predicted"/>
<protein>
    <submittedName>
        <fullName evidence="3">Uncharacterized protein</fullName>
    </submittedName>
</protein>
<keyword evidence="1" id="KW-0175">Coiled coil</keyword>
<evidence type="ECO:0000313" key="4">
    <source>
        <dbReference type="Proteomes" id="UP000694419"/>
    </source>
</evidence>
<evidence type="ECO:0000256" key="2">
    <source>
        <dbReference type="SAM" id="MobiDB-lite"/>
    </source>
</evidence>
<feature type="region of interest" description="Disordered" evidence="2">
    <location>
        <begin position="184"/>
        <end position="203"/>
    </location>
</feature>
<feature type="coiled-coil region" evidence="1">
    <location>
        <begin position="73"/>
        <end position="128"/>
    </location>
</feature>
<evidence type="ECO:0000313" key="3">
    <source>
        <dbReference type="Ensembl" id="ENSCPGP00000025046.1"/>
    </source>
</evidence>
<sequence>YSRSCLSVHSEDSVITDYLQRHGVNPSPKFSEEWACDNWYNWKAVEEHLKEVRGHTKDGKDKGVICKMLGTCLEAAYRDREDLKREIESRRANELLLYVGNKQLREQLQEQKEKMQKLEQKVEMMLIRASHAPDIVQIRKLIVSPEDWDGDIWGGPDDSKLEDVPSFPTASPEYEARPIIKTEITTGPRGDNPRNTMQTSPWDPLQLSNLQEKYSRNAGETETQYLRRVCLTGSDRIMLSQDEASSYWSPGVILNLGPDPADTPHSITSRVAYWAGGADILERGEPSLIPILPTAITKAACIQAMHEKGQHDIPLSATVDFEMLKPLIRGAPIRRDTEFNAQGWDAAALEKQRQKFQGGDQKVRPTNQGTEIKSKGNKNLQTQTRNEAWRKALALGIPRFMIQGRPT</sequence>
<dbReference type="AlphaFoldDB" id="A0A8C3KK66"/>
<reference evidence="3" key="1">
    <citation type="submission" date="2025-08" db="UniProtKB">
        <authorList>
            <consortium name="Ensembl"/>
        </authorList>
    </citation>
    <scope>IDENTIFICATION</scope>
</reference>
<evidence type="ECO:0000256" key="1">
    <source>
        <dbReference type="SAM" id="Coils"/>
    </source>
</evidence>
<accession>A0A8C3KK66</accession>
<feature type="compositionally biased region" description="Polar residues" evidence="2">
    <location>
        <begin position="364"/>
        <end position="379"/>
    </location>
</feature>
<dbReference type="Proteomes" id="UP000694419">
    <property type="component" value="Unplaced"/>
</dbReference>
<dbReference type="Ensembl" id="ENSCPGT00000027360.1">
    <property type="protein sequence ID" value="ENSCPGP00000025046.1"/>
    <property type="gene ID" value="ENSCPGG00000017245.1"/>
</dbReference>